<reference evidence="1 2" key="1">
    <citation type="submission" date="2017-05" db="EMBL/GenBank/DDBJ databases">
        <title>The Genome Sequence of Enterococcus sp. 8G7_MSG3316.</title>
        <authorList>
            <consortium name="The Broad Institute Genomics Platform"/>
            <consortium name="The Broad Institute Genomic Center for Infectious Diseases"/>
            <person name="Earl A."/>
            <person name="Manson A."/>
            <person name="Schwartman J."/>
            <person name="Gilmore M."/>
            <person name="Abouelleil A."/>
            <person name="Cao P."/>
            <person name="Chapman S."/>
            <person name="Cusick C."/>
            <person name="Shea T."/>
            <person name="Young S."/>
            <person name="Neafsey D."/>
            <person name="Nusbaum C."/>
            <person name="Birren B."/>
        </authorList>
    </citation>
    <scope>NUCLEOTIDE SEQUENCE [LARGE SCALE GENOMIC DNA]</scope>
    <source>
        <strain evidence="1 2">8G7_MSG3316</strain>
    </source>
</reference>
<evidence type="ECO:0000313" key="1">
    <source>
        <dbReference type="EMBL" id="OTN75933.1"/>
    </source>
</evidence>
<sequence length="191" mass="22618">MEDTFAFDGYEHKLVECYTAELDSSVDPYFSVGFIIQPLDQDYFIFNSINLTGSLESIQLRKVHDITLLKEHTAYLDAFAYYIDYNQQHGLFDPYQLEAQMNEHTFDTIYELFNQLLQKSQIINILTYEDQVFTGKIALLDTENIVLHLLDFEDYTWHQKQTIALQQIQTIDLYHRENFLIQGYLSNKKSR</sequence>
<dbReference type="RefSeq" id="WP_086273942.1">
    <property type="nucleotide sequence ID" value="NZ_NGKU01000001.1"/>
</dbReference>
<dbReference type="STRING" id="1834191.A5886_001009"/>
<gene>
    <name evidence="1" type="ORF">A5886_001009</name>
</gene>
<dbReference type="EMBL" id="NGKU01000001">
    <property type="protein sequence ID" value="OTN75933.1"/>
    <property type="molecule type" value="Genomic_DNA"/>
</dbReference>
<dbReference type="AlphaFoldDB" id="A0A242A5P7"/>
<organism evidence="1 2">
    <name type="scientific">Candidatus Enterococcus testudinis</name>
    <dbReference type="NCBI Taxonomy" id="1834191"/>
    <lineage>
        <taxon>Bacteria</taxon>
        <taxon>Bacillati</taxon>
        <taxon>Bacillota</taxon>
        <taxon>Bacilli</taxon>
        <taxon>Lactobacillales</taxon>
        <taxon>Enterococcaceae</taxon>
        <taxon>Enterococcus</taxon>
    </lineage>
</organism>
<protein>
    <submittedName>
        <fullName evidence="1">Uncharacterized protein</fullName>
    </submittedName>
</protein>
<accession>A0A242A5P7</accession>
<proteinExistence type="predicted"/>
<comment type="caution">
    <text evidence="1">The sequence shown here is derived from an EMBL/GenBank/DDBJ whole genome shotgun (WGS) entry which is preliminary data.</text>
</comment>
<keyword evidence="2" id="KW-1185">Reference proteome</keyword>
<dbReference type="Proteomes" id="UP000195043">
    <property type="component" value="Unassembled WGS sequence"/>
</dbReference>
<dbReference type="OrthoDB" id="9804622at2"/>
<evidence type="ECO:0000313" key="2">
    <source>
        <dbReference type="Proteomes" id="UP000195043"/>
    </source>
</evidence>
<name>A0A242A5P7_9ENTE</name>